<evidence type="ECO:0000313" key="4">
    <source>
        <dbReference type="Proteomes" id="UP000054270"/>
    </source>
</evidence>
<proteinExistence type="predicted"/>
<keyword evidence="2" id="KW-0812">Transmembrane</keyword>
<dbReference type="Proteomes" id="UP000054270">
    <property type="component" value="Unassembled WGS sequence"/>
</dbReference>
<gene>
    <name evidence="3" type="ORF">HYPSUDRAFT_37518</name>
</gene>
<feature type="compositionally biased region" description="Basic and acidic residues" evidence="1">
    <location>
        <begin position="513"/>
        <end position="533"/>
    </location>
</feature>
<feature type="transmembrane region" description="Helical" evidence="2">
    <location>
        <begin position="321"/>
        <end position="338"/>
    </location>
</feature>
<reference evidence="4" key="1">
    <citation type="submission" date="2014-04" db="EMBL/GenBank/DDBJ databases">
        <title>Evolutionary Origins and Diversification of the Mycorrhizal Mutualists.</title>
        <authorList>
            <consortium name="DOE Joint Genome Institute"/>
            <consortium name="Mycorrhizal Genomics Consortium"/>
            <person name="Kohler A."/>
            <person name="Kuo A."/>
            <person name="Nagy L.G."/>
            <person name="Floudas D."/>
            <person name="Copeland A."/>
            <person name="Barry K.W."/>
            <person name="Cichocki N."/>
            <person name="Veneault-Fourrey C."/>
            <person name="LaButti K."/>
            <person name="Lindquist E.A."/>
            <person name="Lipzen A."/>
            <person name="Lundell T."/>
            <person name="Morin E."/>
            <person name="Murat C."/>
            <person name="Riley R."/>
            <person name="Ohm R."/>
            <person name="Sun H."/>
            <person name="Tunlid A."/>
            <person name="Henrissat B."/>
            <person name="Grigoriev I.V."/>
            <person name="Hibbett D.S."/>
            <person name="Martin F."/>
        </authorList>
    </citation>
    <scope>NUCLEOTIDE SEQUENCE [LARGE SCALE GENOMIC DNA]</scope>
    <source>
        <strain evidence="4">FD-334 SS-4</strain>
    </source>
</reference>
<dbReference type="OMA" id="WYAFACI"/>
<keyword evidence="2" id="KW-0472">Membrane</keyword>
<keyword evidence="2" id="KW-1133">Transmembrane helix</keyword>
<keyword evidence="4" id="KW-1185">Reference proteome</keyword>
<dbReference type="OrthoDB" id="2993294at2759"/>
<accession>A0A0D2Q1U6</accession>
<dbReference type="STRING" id="945553.A0A0D2Q1U6"/>
<evidence type="ECO:0000256" key="1">
    <source>
        <dbReference type="SAM" id="MobiDB-lite"/>
    </source>
</evidence>
<sequence length="550" mass="60845">MRFPILHPHLGKDKFSLDSSGIAGFFGGEEAFAAMNSVHLIPGRRWMGWYNSPGSYFVAKKYGILPDSTFWDGLFPGPTVTPAKLLELDAKSGPRYTGVYSGTQLATTGHLSYLIARYCENPDKVIANGDFAANATSSARRDKTASTTSSAPELSPRPGAGSTFSPLVTPIPSEAKPAEKHRDIVVTVVDFADFDEKNWNVDSKVAEKHFQPIPPLGITGIMATIFFSFASSVLAALYGDWFSFSMILYGTFANGITLLVLGTGNLCLDLKKPSEESPPGHGVMWDSKNIIIVQGTERIISTILHSGYRLEYSRDRKYHKIGYCSILLLVQFLLQLFLIPQGKLIGQILFLSTLAMSWICNGYLASFDREEMQTELLFKVIGRKPACYKFTSDRWSAAVAFTMAYFDFEDAKPEGILDELIPNNTPSWNLWKSCICGAIKSKCLPSYLIRDPPSNNDSNTTANAVTSFHECKNAFNDLKKDKDQKFVESFLAQADKAFGYVENARNGLEKAIEEANKSSKNQKTGESDDDNKSNRLNHGTAYIERASQEV</sequence>
<feature type="transmembrane region" description="Helical" evidence="2">
    <location>
        <begin position="244"/>
        <end position="268"/>
    </location>
</feature>
<name>A0A0D2Q1U6_HYPSF</name>
<dbReference type="AlphaFoldDB" id="A0A0D2Q1U6"/>
<organism evidence="3 4">
    <name type="scientific">Hypholoma sublateritium (strain FD-334 SS-4)</name>
    <dbReference type="NCBI Taxonomy" id="945553"/>
    <lineage>
        <taxon>Eukaryota</taxon>
        <taxon>Fungi</taxon>
        <taxon>Dikarya</taxon>
        <taxon>Basidiomycota</taxon>
        <taxon>Agaricomycotina</taxon>
        <taxon>Agaricomycetes</taxon>
        <taxon>Agaricomycetidae</taxon>
        <taxon>Agaricales</taxon>
        <taxon>Agaricineae</taxon>
        <taxon>Strophariaceae</taxon>
        <taxon>Hypholoma</taxon>
    </lineage>
</organism>
<evidence type="ECO:0000256" key="2">
    <source>
        <dbReference type="SAM" id="Phobius"/>
    </source>
</evidence>
<feature type="transmembrane region" description="Helical" evidence="2">
    <location>
        <begin position="344"/>
        <end position="364"/>
    </location>
</feature>
<evidence type="ECO:0000313" key="3">
    <source>
        <dbReference type="EMBL" id="KJA25525.1"/>
    </source>
</evidence>
<feature type="region of interest" description="Disordered" evidence="1">
    <location>
        <begin position="513"/>
        <end position="550"/>
    </location>
</feature>
<feature type="region of interest" description="Disordered" evidence="1">
    <location>
        <begin position="137"/>
        <end position="176"/>
    </location>
</feature>
<protein>
    <submittedName>
        <fullName evidence="3">Uncharacterized protein</fullName>
    </submittedName>
</protein>
<feature type="transmembrane region" description="Helical" evidence="2">
    <location>
        <begin position="216"/>
        <end position="238"/>
    </location>
</feature>
<dbReference type="EMBL" id="KN817531">
    <property type="protein sequence ID" value="KJA25525.1"/>
    <property type="molecule type" value="Genomic_DNA"/>
</dbReference>